<keyword evidence="2" id="KW-1185">Reference proteome</keyword>
<dbReference type="EMBL" id="CP047224">
    <property type="protein sequence ID" value="QHD65141.1"/>
    <property type="molecule type" value="Genomic_DNA"/>
</dbReference>
<dbReference type="InterPro" id="IPR009922">
    <property type="entry name" value="DUF1457"/>
</dbReference>
<protein>
    <submittedName>
        <fullName evidence="1">PAS domain-containing protein</fullName>
    </submittedName>
</protein>
<accession>A0A6P1GB57</accession>
<proteinExistence type="predicted"/>
<dbReference type="KEGG" id="nef:GP480_01550"/>
<reference evidence="1 2" key="2">
    <citation type="journal article" date="2020" name="MBio">
        <title>Isolation and Molecular Analysis of a Novel Neorickettsia Species That Causes Potomac Horse Fever.</title>
        <authorList>
            <person name="Teymournejad O."/>
            <person name="Lin M."/>
            <person name="Bekebrede H."/>
            <person name="Kamr A."/>
            <person name="Toribio R.E."/>
            <person name="Arroyo L.G."/>
            <person name="Baird J.D."/>
            <person name="Rikihisa Y."/>
        </authorList>
    </citation>
    <scope>NUCLEOTIDE SEQUENCE [LARGE SCALE GENOMIC DNA]</scope>
    <source>
        <strain evidence="1 2">Fin17</strain>
    </source>
</reference>
<evidence type="ECO:0000313" key="1">
    <source>
        <dbReference type="EMBL" id="QHD65141.1"/>
    </source>
</evidence>
<gene>
    <name evidence="1" type="ORF">GP480_01550</name>
</gene>
<dbReference type="AlphaFoldDB" id="A0A6P1GB57"/>
<organism evidence="1 2">
    <name type="scientific">Neorickettsia findlayensis</name>
    <dbReference type="NCBI Taxonomy" id="2686014"/>
    <lineage>
        <taxon>Bacteria</taxon>
        <taxon>Pseudomonadati</taxon>
        <taxon>Pseudomonadota</taxon>
        <taxon>Alphaproteobacteria</taxon>
        <taxon>Rickettsiales</taxon>
        <taxon>Anaplasmataceae</taxon>
        <taxon>Neorickettsia</taxon>
    </lineage>
</organism>
<dbReference type="Proteomes" id="UP000464912">
    <property type="component" value="Chromosome"/>
</dbReference>
<evidence type="ECO:0000313" key="2">
    <source>
        <dbReference type="Proteomes" id="UP000464912"/>
    </source>
</evidence>
<reference evidence="1 2" key="1">
    <citation type="journal article" date="2020" name="MBio">
        <title>Erratum for Teymournejad et al., 'Isolation and Molecular Analysis of a Novel Neorickettsia Species That Causes Potomac Horse Fever'.</title>
        <authorList>
            <person name="Teymournejad O."/>
            <person name="Lin M."/>
            <person name="Bekebrede H."/>
            <person name="Kamr A."/>
            <person name="Toribio R.E."/>
            <person name="Arroyo L.G."/>
            <person name="Baird J.D."/>
            <person name="Rikihisa Y."/>
        </authorList>
    </citation>
    <scope>NUCLEOTIDE SEQUENCE [LARGE SCALE GENOMIC DNA]</scope>
    <source>
        <strain evidence="1 2">Fin17</strain>
    </source>
</reference>
<sequence>MEQNFVERRIMGQLCEYWKGIQGGNKVPKKADIDVDEIAHIMPYCVIVDANQEDGRIKYTPSYVGFKVKQFEESGIFHETFIQFVSPSTDTFQEYIDEVFQTKEPLTDSGEVVNGNQEEVRFRQCVLPLSEDGKDVISVICAINCKVY</sequence>
<dbReference type="Pfam" id="PF07310">
    <property type="entry name" value="PAS_5"/>
    <property type="match status" value="1"/>
</dbReference>
<name>A0A6P1GB57_9RICK</name>